<feature type="domain" description="RCK N-terminal" evidence="1">
    <location>
        <begin position="6"/>
        <end position="61"/>
    </location>
</feature>
<protein>
    <recommendedName>
        <fullName evidence="1">RCK N-terminal domain-containing protein</fullName>
    </recommendedName>
</protein>
<dbReference type="EMBL" id="UINC01195002">
    <property type="protein sequence ID" value="SVE11373.1"/>
    <property type="molecule type" value="Genomic_DNA"/>
</dbReference>
<dbReference type="InterPro" id="IPR003148">
    <property type="entry name" value="RCK_N"/>
</dbReference>
<gene>
    <name evidence="2" type="ORF">METZ01_LOCUS464227</name>
</gene>
<sequence length="62" mass="6897">MSQHRFTVIGLGLFGTEIAKTLSERGAEVMGIDYKEEKIKNIQDQIAYAVKLDATDIRALQA</sequence>
<evidence type="ECO:0000313" key="2">
    <source>
        <dbReference type="EMBL" id="SVE11373.1"/>
    </source>
</evidence>
<evidence type="ECO:0000259" key="1">
    <source>
        <dbReference type="Pfam" id="PF02254"/>
    </source>
</evidence>
<dbReference type="InterPro" id="IPR036291">
    <property type="entry name" value="NAD(P)-bd_dom_sf"/>
</dbReference>
<dbReference type="SUPFAM" id="SSF51735">
    <property type="entry name" value="NAD(P)-binding Rossmann-fold domains"/>
    <property type="match status" value="1"/>
</dbReference>
<name>A0A383AUY6_9ZZZZ</name>
<reference evidence="2" key="1">
    <citation type="submission" date="2018-05" db="EMBL/GenBank/DDBJ databases">
        <authorList>
            <person name="Lanie J.A."/>
            <person name="Ng W.-L."/>
            <person name="Kazmierczak K.M."/>
            <person name="Andrzejewski T.M."/>
            <person name="Davidsen T.M."/>
            <person name="Wayne K.J."/>
            <person name="Tettelin H."/>
            <person name="Glass J.I."/>
            <person name="Rusch D."/>
            <person name="Podicherti R."/>
            <person name="Tsui H.-C.T."/>
            <person name="Winkler M.E."/>
        </authorList>
    </citation>
    <scope>NUCLEOTIDE SEQUENCE</scope>
</reference>
<organism evidence="2">
    <name type="scientific">marine metagenome</name>
    <dbReference type="NCBI Taxonomy" id="408172"/>
    <lineage>
        <taxon>unclassified sequences</taxon>
        <taxon>metagenomes</taxon>
        <taxon>ecological metagenomes</taxon>
    </lineage>
</organism>
<accession>A0A383AUY6</accession>
<feature type="non-terminal residue" evidence="2">
    <location>
        <position position="62"/>
    </location>
</feature>
<proteinExistence type="predicted"/>
<dbReference type="Gene3D" id="3.40.50.720">
    <property type="entry name" value="NAD(P)-binding Rossmann-like Domain"/>
    <property type="match status" value="1"/>
</dbReference>
<dbReference type="Pfam" id="PF02254">
    <property type="entry name" value="TrkA_N"/>
    <property type="match status" value="1"/>
</dbReference>
<dbReference type="GO" id="GO:0006813">
    <property type="term" value="P:potassium ion transport"/>
    <property type="evidence" value="ECO:0007669"/>
    <property type="project" value="InterPro"/>
</dbReference>
<dbReference type="AlphaFoldDB" id="A0A383AUY6"/>